<dbReference type="AlphaFoldDB" id="A0A9X4N4F7"/>
<dbReference type="InterPro" id="IPR003834">
    <property type="entry name" value="Cyt_c_assmbl_TM_dom"/>
</dbReference>
<evidence type="ECO:0000313" key="11">
    <source>
        <dbReference type="Proteomes" id="UP001152599"/>
    </source>
</evidence>
<dbReference type="InterPro" id="IPR028250">
    <property type="entry name" value="DsbDN"/>
</dbReference>
<comment type="subcellular location">
    <subcellularLocation>
        <location evidence="1">Membrane</location>
        <topology evidence="1">Multi-pass membrane protein</topology>
    </subcellularLocation>
</comment>
<dbReference type="Pfam" id="PF02683">
    <property type="entry name" value="DsbD_TM"/>
    <property type="match status" value="1"/>
</dbReference>
<comment type="caution">
    <text evidence="10">The sequence shown here is derived from an EMBL/GenBank/DDBJ whole genome shotgun (WGS) entry which is preliminary data.</text>
</comment>
<evidence type="ECO:0000256" key="1">
    <source>
        <dbReference type="ARBA" id="ARBA00004141"/>
    </source>
</evidence>
<dbReference type="SUPFAM" id="SSF52833">
    <property type="entry name" value="Thioredoxin-like"/>
    <property type="match status" value="1"/>
</dbReference>
<feature type="compositionally biased region" description="Acidic residues" evidence="6">
    <location>
        <begin position="185"/>
        <end position="196"/>
    </location>
</feature>
<name>A0A9X4N4F7_9FLAO</name>
<dbReference type="EMBL" id="JANCMU010000009">
    <property type="protein sequence ID" value="MDG4946974.1"/>
    <property type="molecule type" value="Genomic_DNA"/>
</dbReference>
<dbReference type="GO" id="GO:0045454">
    <property type="term" value="P:cell redox homeostasis"/>
    <property type="evidence" value="ECO:0007669"/>
    <property type="project" value="TreeGrafter"/>
</dbReference>
<feature type="transmembrane region" description="Helical" evidence="7">
    <location>
        <begin position="320"/>
        <end position="340"/>
    </location>
</feature>
<feature type="transmembrane region" description="Helical" evidence="7">
    <location>
        <begin position="240"/>
        <end position="264"/>
    </location>
</feature>
<organism evidence="10 11">
    <name type="scientific">Profundicola chukchiensis</name>
    <dbReference type="NCBI Taxonomy" id="2961959"/>
    <lineage>
        <taxon>Bacteria</taxon>
        <taxon>Pseudomonadati</taxon>
        <taxon>Bacteroidota</taxon>
        <taxon>Flavobacteriia</taxon>
        <taxon>Flavobacteriales</taxon>
        <taxon>Weeksellaceae</taxon>
        <taxon>Profundicola</taxon>
    </lineage>
</organism>
<feature type="transmembrane region" description="Helical" evidence="7">
    <location>
        <begin position="361"/>
        <end position="388"/>
    </location>
</feature>
<dbReference type="Pfam" id="PF13899">
    <property type="entry name" value="Thioredoxin_7"/>
    <property type="match status" value="1"/>
</dbReference>
<sequence length="712" mass="78569">MVTGRKIGLTLLLIVLHFFAFSQILNPIKWTSESKQINDNTFEIHMTAILEDTWHVYSTKQGDDSGGVGIPTSFTWTDNKDIKIVGEIQEKGKLLDVFNELISAREQYYGGKVTFIQKVEVAKATKAEVEIMFQVCNDEGCLAPDYKTFSFDLKPKKSTTQNKTLDAEEGDSAEDNNELTSTTDDSNDSSTEESDADGAVNLPAPDLSSANQDVDNTSESASIETNVDVKEPSNKGNRTFWEIFIFGFLGGFAALLMPCIFPMIPLTVSMFTKQSKTRSSGITKALIYGISIIVIYVALGLVITAIFGPGALNALATNPWVNIAFFVLFIIFAISFFGAFEITLPSKWVNKADKGADKGGLIGIFFMALTLTLVSFSCTGPIIGTLLVESANTGALLGPAIGMFGFSLALALPFTLFAIFPGWLNSLPSSGGWLNTVKVSLGFIELAFALKFLSNADLVWQAHWLEREIFLSIWIGIFFVMGLYLINAFRLSLDSDDNKIGVPRLMFAILTFVFVFYMIPGLWGAPLKLLSGLTPPKNYAESPTGFFGGGGLTNNASQLPENAHYGPHQIPAFYDIDDAFAYAKEVGKPVMIDFTGDACANCRKVEDNVWSDPRVMAKLSDEVVLASLYVDRMIELPEEEKVYSEVKGRKLRTIGDKWSAYQIEKFQSNSQPLYIIVDEDLTHFNEPMGTELNIDTYLQWMDEGIENFNKSN</sequence>
<evidence type="ECO:0000259" key="9">
    <source>
        <dbReference type="Pfam" id="PF11412"/>
    </source>
</evidence>
<evidence type="ECO:0000256" key="7">
    <source>
        <dbReference type="SAM" id="Phobius"/>
    </source>
</evidence>
<keyword evidence="4 7" id="KW-1133">Transmembrane helix</keyword>
<evidence type="ECO:0000256" key="6">
    <source>
        <dbReference type="SAM" id="MobiDB-lite"/>
    </source>
</evidence>
<evidence type="ECO:0000256" key="5">
    <source>
        <dbReference type="ARBA" id="ARBA00023136"/>
    </source>
</evidence>
<feature type="transmembrane region" description="Helical" evidence="7">
    <location>
        <begin position="505"/>
        <end position="525"/>
    </location>
</feature>
<accession>A0A9X4N4F7</accession>
<dbReference type="GO" id="GO:0017004">
    <property type="term" value="P:cytochrome complex assembly"/>
    <property type="evidence" value="ECO:0007669"/>
    <property type="project" value="UniProtKB-KW"/>
</dbReference>
<proteinExistence type="predicted"/>
<evidence type="ECO:0000256" key="3">
    <source>
        <dbReference type="ARBA" id="ARBA00022748"/>
    </source>
</evidence>
<evidence type="ECO:0000256" key="2">
    <source>
        <dbReference type="ARBA" id="ARBA00022692"/>
    </source>
</evidence>
<dbReference type="PANTHER" id="PTHR32234">
    <property type="entry name" value="THIOL:DISULFIDE INTERCHANGE PROTEIN DSBD"/>
    <property type="match status" value="1"/>
</dbReference>
<evidence type="ECO:0000256" key="4">
    <source>
        <dbReference type="ARBA" id="ARBA00022989"/>
    </source>
</evidence>
<feature type="compositionally biased region" description="Acidic residues" evidence="6">
    <location>
        <begin position="167"/>
        <end position="177"/>
    </location>
</feature>
<dbReference type="Gene3D" id="3.40.30.10">
    <property type="entry name" value="Glutaredoxin"/>
    <property type="match status" value="1"/>
</dbReference>
<feature type="transmembrane region" description="Helical" evidence="7">
    <location>
        <begin position="400"/>
        <end position="420"/>
    </location>
</feature>
<feature type="transmembrane region" description="Helical" evidence="7">
    <location>
        <begin position="432"/>
        <end position="453"/>
    </location>
</feature>
<reference evidence="10" key="1">
    <citation type="submission" date="2022-07" db="EMBL/GenBank/DDBJ databases">
        <title>Description and genome-wide analysis of Profundicola chukchiensis gen. nov., sp. nov., marine bacteria isolated from bottom sediments of the Chukchi Sea.</title>
        <authorList>
            <person name="Romanenko L."/>
            <person name="Otstavnykh N."/>
            <person name="Kurilenko V."/>
            <person name="Eremeev V."/>
            <person name="Velansky P."/>
            <person name="Mikhailov V."/>
            <person name="Isaeva M."/>
        </authorList>
    </citation>
    <scope>NUCLEOTIDE SEQUENCE</scope>
    <source>
        <strain evidence="10">KMM 9713</strain>
    </source>
</reference>
<feature type="region of interest" description="Disordered" evidence="6">
    <location>
        <begin position="160"/>
        <end position="230"/>
    </location>
</feature>
<dbReference type="PANTHER" id="PTHR32234:SF0">
    <property type="entry name" value="THIOL:DISULFIDE INTERCHANGE PROTEIN DSBD"/>
    <property type="match status" value="1"/>
</dbReference>
<dbReference type="GO" id="GO:0015035">
    <property type="term" value="F:protein-disulfide reductase activity"/>
    <property type="evidence" value="ECO:0007669"/>
    <property type="project" value="TreeGrafter"/>
</dbReference>
<dbReference type="GO" id="GO:0016020">
    <property type="term" value="C:membrane"/>
    <property type="evidence" value="ECO:0007669"/>
    <property type="project" value="UniProtKB-SubCell"/>
</dbReference>
<evidence type="ECO:0000259" key="8">
    <source>
        <dbReference type="Pfam" id="PF02683"/>
    </source>
</evidence>
<dbReference type="RefSeq" id="WP_304421256.1">
    <property type="nucleotide sequence ID" value="NZ_JANCMU010000009.1"/>
</dbReference>
<dbReference type="Pfam" id="PF11412">
    <property type="entry name" value="DsbD_N"/>
    <property type="match status" value="1"/>
</dbReference>
<keyword evidence="2 7" id="KW-0812">Transmembrane</keyword>
<keyword evidence="11" id="KW-1185">Reference proteome</keyword>
<dbReference type="InterPro" id="IPR036249">
    <property type="entry name" value="Thioredoxin-like_sf"/>
</dbReference>
<keyword evidence="3" id="KW-0201">Cytochrome c-type biogenesis</keyword>
<gene>
    <name evidence="10" type="ORF">NMK71_11175</name>
</gene>
<dbReference type="Proteomes" id="UP001152599">
    <property type="component" value="Unassembled WGS sequence"/>
</dbReference>
<keyword evidence="5 7" id="KW-0472">Membrane</keyword>
<feature type="domain" description="Thiol:disulfide interchange protein DsbD N-terminal" evidence="9">
    <location>
        <begin position="38"/>
        <end position="151"/>
    </location>
</feature>
<feature type="domain" description="Cytochrome C biogenesis protein transmembrane" evidence="8">
    <location>
        <begin position="244"/>
        <end position="454"/>
    </location>
</feature>
<feature type="compositionally biased region" description="Polar residues" evidence="6">
    <location>
        <begin position="208"/>
        <end position="225"/>
    </location>
</feature>
<protein>
    <submittedName>
        <fullName evidence="10">Thioredoxin family protein</fullName>
    </submittedName>
</protein>
<feature type="transmembrane region" description="Helical" evidence="7">
    <location>
        <begin position="473"/>
        <end position="493"/>
    </location>
</feature>
<evidence type="ECO:0000313" key="10">
    <source>
        <dbReference type="EMBL" id="MDG4946974.1"/>
    </source>
</evidence>
<feature type="transmembrane region" description="Helical" evidence="7">
    <location>
        <begin position="285"/>
        <end position="308"/>
    </location>
</feature>